<reference evidence="4 5" key="1">
    <citation type="submission" date="2017-08" db="EMBL/GenBank/DDBJ databases">
        <title>Infants hospitalized years apart are colonized by the same room-sourced microbial strains.</title>
        <authorList>
            <person name="Brooks B."/>
            <person name="Olm M.R."/>
            <person name="Firek B.A."/>
            <person name="Baker R."/>
            <person name="Thomas B.C."/>
            <person name="Morowitz M.J."/>
            <person name="Banfield J.F."/>
        </authorList>
    </citation>
    <scope>NUCLEOTIDE SEQUENCE [LARGE SCALE GENOMIC DNA]</scope>
    <source>
        <strain evidence="4">S2_005_003_R2_42</strain>
    </source>
</reference>
<gene>
    <name evidence="4" type="ORF">DI564_01065</name>
</gene>
<dbReference type="EMBL" id="QFPO01000001">
    <property type="protein sequence ID" value="PZQ19863.1"/>
    <property type="molecule type" value="Genomic_DNA"/>
</dbReference>
<dbReference type="InterPro" id="IPR013783">
    <property type="entry name" value="Ig-like_fold"/>
</dbReference>
<dbReference type="Pfam" id="PF07495">
    <property type="entry name" value="Y_Y_Y"/>
    <property type="match status" value="1"/>
</dbReference>
<evidence type="ECO:0000256" key="2">
    <source>
        <dbReference type="SAM" id="SignalP"/>
    </source>
</evidence>
<feature type="chain" id="PRO_5016182133" description="Two component regulator three Y domain-containing protein" evidence="2">
    <location>
        <begin position="26"/>
        <end position="796"/>
    </location>
</feature>
<dbReference type="Pfam" id="PF07494">
    <property type="entry name" value="Reg_prop"/>
    <property type="match status" value="5"/>
</dbReference>
<proteinExistence type="predicted"/>
<dbReference type="PANTHER" id="PTHR43547:SF2">
    <property type="entry name" value="HYBRID SIGNAL TRANSDUCTION HISTIDINE KINASE C"/>
    <property type="match status" value="1"/>
</dbReference>
<sequence>MSRMHRRCAAVLLAFAATLPLDLRAAPVPVVAPTHTPVVQHYGGDEGLPQNGVNALVQRRDGHLWIGTHGGLARFDGRAFKVFRADPRLRPTTAGVTPGSGPASDRILALHEDARGRLWIGTQDAGISVYEDGAFRSLPACRGTCQVGAFVESADGRIWAAASTGILRIDPDTLQALPFPDGVPSRYDHLVWGRDGVLYGGGYAGFAAIVGDRIEPLAMPDGTDRVVVLEADGDTLWVATRSALFAFDPVDRSWRRHPLAGVNQLIRDPHGRLWVGTYQGQMLHETDQGGWEAVGGLPRMFAVSLLFDDQGNLWIGSHNKGLFRLREPWIGLMADPAVAMNLPARAIVDDGDGGLWFAFSCGGLRHWHADGRIESLSLTGVLGSECAATLARDRAGRIWVGTGDGHLGRLHADGRGVEHIAAWPEGVSIRAIHEAADGHYWIAADRSTYRLSIAADGAVRAREAVGALEDMAANQIVTARGGGVWVVGDQGVLRVDGDRVLERWTPQQGLSSRFARAVHETADALWVGTYGGGLNRIRGGRVERYDLDNGLFDDTVSCLLADAEGRLWLGGNRGVSLIAAAPAGAAIETVGYTVGDGLVPAEINGGTQGACHRDARGRLWFALVEGVAVLDPARARDRVAAAPAALIERVAVDGRTQTAVDRLQLGAAAQNIEIGYSAVDLSAPERTRFRFRLSGVNDDWIEAGRNRTIVYPSIPWGEHVFEVQARSEGGAWTSPPATLPIARSAPWYQRPWVWLLTTLLSLLLVVDGTRGADLRRRARLARLRRRASDRPDPPSR</sequence>
<evidence type="ECO:0000313" key="4">
    <source>
        <dbReference type="EMBL" id="PZQ19863.1"/>
    </source>
</evidence>
<evidence type="ECO:0000256" key="1">
    <source>
        <dbReference type="ARBA" id="ARBA00022553"/>
    </source>
</evidence>
<dbReference type="InterPro" id="IPR011110">
    <property type="entry name" value="Reg_prop"/>
</dbReference>
<keyword evidence="1" id="KW-0597">Phosphoprotein</keyword>
<organism evidence="4 5">
    <name type="scientific">Rhodanobacter denitrificans</name>
    <dbReference type="NCBI Taxonomy" id="666685"/>
    <lineage>
        <taxon>Bacteria</taxon>
        <taxon>Pseudomonadati</taxon>
        <taxon>Pseudomonadota</taxon>
        <taxon>Gammaproteobacteria</taxon>
        <taxon>Lysobacterales</taxon>
        <taxon>Rhodanobacteraceae</taxon>
        <taxon>Rhodanobacter</taxon>
    </lineage>
</organism>
<protein>
    <recommendedName>
        <fullName evidence="3">Two component regulator three Y domain-containing protein</fullName>
    </recommendedName>
</protein>
<accession>A0A2W5MQ64</accession>
<dbReference type="PANTHER" id="PTHR43547">
    <property type="entry name" value="TWO-COMPONENT HISTIDINE KINASE"/>
    <property type="match status" value="1"/>
</dbReference>
<keyword evidence="2" id="KW-0732">Signal</keyword>
<dbReference type="AlphaFoldDB" id="A0A2W5MQ64"/>
<feature type="domain" description="Two component regulator three Y" evidence="3">
    <location>
        <begin position="682"/>
        <end position="741"/>
    </location>
</feature>
<name>A0A2W5MQ64_9GAMM</name>
<comment type="caution">
    <text evidence="4">The sequence shown here is derived from an EMBL/GenBank/DDBJ whole genome shotgun (WGS) entry which is preliminary data.</text>
</comment>
<dbReference type="Gene3D" id="2.60.40.10">
    <property type="entry name" value="Immunoglobulins"/>
    <property type="match status" value="1"/>
</dbReference>
<dbReference type="Proteomes" id="UP000249046">
    <property type="component" value="Unassembled WGS sequence"/>
</dbReference>
<dbReference type="GO" id="GO:0000155">
    <property type="term" value="F:phosphorelay sensor kinase activity"/>
    <property type="evidence" value="ECO:0007669"/>
    <property type="project" value="TreeGrafter"/>
</dbReference>
<dbReference type="SUPFAM" id="SSF63829">
    <property type="entry name" value="Calcium-dependent phosphotriesterase"/>
    <property type="match status" value="2"/>
</dbReference>
<dbReference type="InterPro" id="IPR015943">
    <property type="entry name" value="WD40/YVTN_repeat-like_dom_sf"/>
</dbReference>
<dbReference type="InterPro" id="IPR011123">
    <property type="entry name" value="Y_Y_Y"/>
</dbReference>
<feature type="signal peptide" evidence="2">
    <location>
        <begin position="1"/>
        <end position="25"/>
    </location>
</feature>
<evidence type="ECO:0000313" key="5">
    <source>
        <dbReference type="Proteomes" id="UP000249046"/>
    </source>
</evidence>
<evidence type="ECO:0000259" key="3">
    <source>
        <dbReference type="Pfam" id="PF07495"/>
    </source>
</evidence>
<dbReference type="Gene3D" id="2.130.10.10">
    <property type="entry name" value="YVTN repeat-like/Quinoprotein amine dehydrogenase"/>
    <property type="match status" value="2"/>
</dbReference>